<protein>
    <submittedName>
        <fullName evidence="2">DUF1772 domain-containing protein</fullName>
    </submittedName>
</protein>
<name>A0ABZ1HN55_STRPH</name>
<sequence length="149" mass="15992">MLNALEVFTTVAVGVMVGVEFSVAFFVNPILDGLPGDNGLRGRTHGARLLGAVMPFWYVGSLVLAAVWAIAGRHDPGAGLVVTAAALLILSVVMSVLLLVPINNRVKTWTADGLPADWKQQMNRWDRFHYVRVAVIIAAFTLLAAALQV</sequence>
<keyword evidence="1" id="KW-0472">Membrane</keyword>
<dbReference type="Pfam" id="PF08592">
    <property type="entry name" value="Anthrone_oxy"/>
    <property type="match status" value="1"/>
</dbReference>
<evidence type="ECO:0000256" key="1">
    <source>
        <dbReference type="SAM" id="Phobius"/>
    </source>
</evidence>
<feature type="transmembrane region" description="Helical" evidence="1">
    <location>
        <begin position="6"/>
        <end position="28"/>
    </location>
</feature>
<evidence type="ECO:0000313" key="2">
    <source>
        <dbReference type="EMBL" id="WSD20037.1"/>
    </source>
</evidence>
<reference evidence="2 3" key="1">
    <citation type="submission" date="2022-10" db="EMBL/GenBank/DDBJ databases">
        <title>The complete genomes of actinobacterial strains from the NBC collection.</title>
        <authorList>
            <person name="Joergensen T.S."/>
            <person name="Alvarez Arevalo M."/>
            <person name="Sterndorff E.B."/>
            <person name="Faurdal D."/>
            <person name="Vuksanovic O."/>
            <person name="Mourched A.-S."/>
            <person name="Charusanti P."/>
            <person name="Shaw S."/>
            <person name="Blin K."/>
            <person name="Weber T."/>
        </authorList>
    </citation>
    <scope>NUCLEOTIDE SEQUENCE [LARGE SCALE GENOMIC DNA]</scope>
    <source>
        <strain evidence="2 3">NBC 01752</strain>
    </source>
</reference>
<dbReference type="EMBL" id="CP109135">
    <property type="protein sequence ID" value="WSD20037.1"/>
    <property type="molecule type" value="Genomic_DNA"/>
</dbReference>
<proteinExistence type="predicted"/>
<dbReference type="GeneID" id="93926478"/>
<dbReference type="RefSeq" id="WP_326731900.1">
    <property type="nucleotide sequence ID" value="NZ_CP108011.1"/>
</dbReference>
<keyword evidence="1" id="KW-0812">Transmembrane</keyword>
<feature type="transmembrane region" description="Helical" evidence="1">
    <location>
        <begin position="129"/>
        <end position="147"/>
    </location>
</feature>
<keyword evidence="3" id="KW-1185">Reference proteome</keyword>
<keyword evidence="1" id="KW-1133">Transmembrane helix</keyword>
<gene>
    <name evidence="2" type="ORF">OHB35_46180</name>
</gene>
<dbReference type="InterPro" id="IPR013901">
    <property type="entry name" value="Anthrone_oxy"/>
</dbReference>
<accession>A0ABZ1HN55</accession>
<organism evidence="2 3">
    <name type="scientific">Streptomyces phaeochromogenes</name>
    <dbReference type="NCBI Taxonomy" id="1923"/>
    <lineage>
        <taxon>Bacteria</taxon>
        <taxon>Bacillati</taxon>
        <taxon>Actinomycetota</taxon>
        <taxon>Actinomycetes</taxon>
        <taxon>Kitasatosporales</taxon>
        <taxon>Streptomycetaceae</taxon>
        <taxon>Streptomyces</taxon>
        <taxon>Streptomyces phaeochromogenes group</taxon>
    </lineage>
</organism>
<dbReference type="Proteomes" id="UP001340816">
    <property type="component" value="Chromosome"/>
</dbReference>
<feature type="transmembrane region" description="Helical" evidence="1">
    <location>
        <begin position="77"/>
        <end position="100"/>
    </location>
</feature>
<feature type="transmembrane region" description="Helical" evidence="1">
    <location>
        <begin position="49"/>
        <end position="71"/>
    </location>
</feature>
<evidence type="ECO:0000313" key="3">
    <source>
        <dbReference type="Proteomes" id="UP001340816"/>
    </source>
</evidence>